<dbReference type="InterPro" id="IPR036291">
    <property type="entry name" value="NAD(P)-bd_dom_sf"/>
</dbReference>
<dbReference type="Gene3D" id="3.30.360.10">
    <property type="entry name" value="Dihydrodipicolinate Reductase, domain 2"/>
    <property type="match status" value="1"/>
</dbReference>
<dbReference type="PANTHER" id="PTHR42840">
    <property type="entry name" value="NAD(P)-BINDING ROSSMANN-FOLD SUPERFAMILY PROTEIN-RELATED"/>
    <property type="match status" value="1"/>
</dbReference>
<keyword evidence="3" id="KW-0732">Signal</keyword>
<dbReference type="SUPFAM" id="SSF51735">
    <property type="entry name" value="NAD(P)-binding Rossmann-fold domains"/>
    <property type="match status" value="1"/>
</dbReference>
<organism evidence="5 6">
    <name type="scientific">Tegillarca granosa</name>
    <name type="common">Malaysian cockle</name>
    <name type="synonym">Anadara granosa</name>
    <dbReference type="NCBI Taxonomy" id="220873"/>
    <lineage>
        <taxon>Eukaryota</taxon>
        <taxon>Metazoa</taxon>
        <taxon>Spiralia</taxon>
        <taxon>Lophotrochozoa</taxon>
        <taxon>Mollusca</taxon>
        <taxon>Bivalvia</taxon>
        <taxon>Autobranchia</taxon>
        <taxon>Pteriomorphia</taxon>
        <taxon>Arcoida</taxon>
        <taxon>Arcoidea</taxon>
        <taxon>Arcidae</taxon>
        <taxon>Tegillarca</taxon>
    </lineage>
</organism>
<gene>
    <name evidence="5" type="ORF">KUTeg_012316</name>
</gene>
<evidence type="ECO:0000256" key="2">
    <source>
        <dbReference type="SAM" id="Phobius"/>
    </source>
</evidence>
<dbReference type="Proteomes" id="UP001217089">
    <property type="component" value="Unassembled WGS sequence"/>
</dbReference>
<evidence type="ECO:0000259" key="4">
    <source>
        <dbReference type="Pfam" id="PF01408"/>
    </source>
</evidence>
<dbReference type="PANTHER" id="PTHR42840:SF3">
    <property type="entry name" value="BINDING ROSSMANN FOLD OXIDOREDUCTASE, PUTATIVE (AFU_ORTHOLOGUE AFUA_2G10240)-RELATED"/>
    <property type="match status" value="1"/>
</dbReference>
<keyword evidence="6" id="KW-1185">Reference proteome</keyword>
<evidence type="ECO:0000256" key="3">
    <source>
        <dbReference type="SAM" id="SignalP"/>
    </source>
</evidence>
<dbReference type="EMBL" id="JARBDR010000640">
    <property type="protein sequence ID" value="KAJ8310451.1"/>
    <property type="molecule type" value="Genomic_DNA"/>
</dbReference>
<feature type="signal peptide" evidence="3">
    <location>
        <begin position="1"/>
        <end position="21"/>
    </location>
</feature>
<feature type="chain" id="PRO_5045481308" description="Gfo/Idh/MocA-like oxidoreductase N-terminal domain-containing protein" evidence="3">
    <location>
        <begin position="22"/>
        <end position="266"/>
    </location>
</feature>
<sequence length="266" mass="29418">MPSKITFALFGLGRMVGAGAADDDGDDNDDDDKVSVVGEKDNEDDLVVVVIWFDDDDDDDDDDDMMMMVVVVVLMVVEVVVLVVLMIMVVVVIRSGDIFFQGVTHLKHIMTSPRATVKWIVRNQIQEAERFVKDFNLSAKCATPENLEPVFNDPEVNAVLICSPTGTHAEIIKASLIADKAVFCEKPVTPDIPSTAACYDLASSKQKPLLCAFHRRFDPSFKQLYQRVRNQDLGNVKVLKSISREVKTPSISYVKISGIVGHDKVS</sequence>
<accession>A0ABQ9F2M8</accession>
<comment type="caution">
    <text evidence="5">The sequence shown here is derived from an EMBL/GenBank/DDBJ whole genome shotgun (WGS) entry which is preliminary data.</text>
</comment>
<feature type="domain" description="Gfo/Idh/MocA-like oxidoreductase N-terminal" evidence="4">
    <location>
        <begin position="91"/>
        <end position="210"/>
    </location>
</feature>
<evidence type="ECO:0000256" key="1">
    <source>
        <dbReference type="ARBA" id="ARBA00023002"/>
    </source>
</evidence>
<keyword evidence="2" id="KW-0472">Membrane</keyword>
<keyword evidence="1" id="KW-0560">Oxidoreductase</keyword>
<feature type="transmembrane region" description="Helical" evidence="2">
    <location>
        <begin position="65"/>
        <end position="93"/>
    </location>
</feature>
<keyword evidence="2" id="KW-0812">Transmembrane</keyword>
<dbReference type="Gene3D" id="3.40.50.720">
    <property type="entry name" value="NAD(P)-binding Rossmann-like Domain"/>
    <property type="match status" value="1"/>
</dbReference>
<reference evidence="5 6" key="1">
    <citation type="submission" date="2022-12" db="EMBL/GenBank/DDBJ databases">
        <title>Chromosome-level genome of Tegillarca granosa.</title>
        <authorList>
            <person name="Kim J."/>
        </authorList>
    </citation>
    <scope>NUCLEOTIDE SEQUENCE [LARGE SCALE GENOMIC DNA]</scope>
    <source>
        <strain evidence="5">Teg-2019</strain>
        <tissue evidence="5">Adductor muscle</tissue>
    </source>
</reference>
<dbReference type="Pfam" id="PF01408">
    <property type="entry name" value="GFO_IDH_MocA"/>
    <property type="match status" value="1"/>
</dbReference>
<evidence type="ECO:0000313" key="5">
    <source>
        <dbReference type="EMBL" id="KAJ8310451.1"/>
    </source>
</evidence>
<keyword evidence="2" id="KW-1133">Transmembrane helix</keyword>
<evidence type="ECO:0000313" key="6">
    <source>
        <dbReference type="Proteomes" id="UP001217089"/>
    </source>
</evidence>
<name>A0ABQ9F2M8_TEGGR</name>
<proteinExistence type="predicted"/>
<protein>
    <recommendedName>
        <fullName evidence="4">Gfo/Idh/MocA-like oxidoreductase N-terminal domain-containing protein</fullName>
    </recommendedName>
</protein>
<dbReference type="InterPro" id="IPR000683">
    <property type="entry name" value="Gfo/Idh/MocA-like_OxRdtase_N"/>
</dbReference>